<dbReference type="EnsemblPlants" id="KEH20414">
    <property type="protein sequence ID" value="KEH20414"/>
    <property type="gene ID" value="MTR_8g077110"/>
</dbReference>
<feature type="domain" description="Leucine-rich repeat-containing N-terminal plant-type" evidence="11">
    <location>
        <begin position="30"/>
        <end position="74"/>
    </location>
</feature>
<evidence type="ECO:0000256" key="9">
    <source>
        <dbReference type="ARBA" id="ARBA00023180"/>
    </source>
</evidence>
<proteinExistence type="predicted"/>
<keyword evidence="3" id="KW-0812">Transmembrane</keyword>
<dbReference type="AlphaFoldDB" id="A0A072TSF5"/>
<accession>A0A072TSF5</accession>
<sequence>MERIFVKNDLCLLIVVVALIVVKELEGCLEKEKLGLLDLKTFLISNSGSTYNNLTSWDDKSDVDCCLWERVKCNHSTGHVIDLLLGGVTIPTDTTDDWLLNFSYFLPFNQLVHLDLKANYLDGWVEIEGNFIVID</sequence>
<organism evidence="12 14">
    <name type="scientific">Medicago truncatula</name>
    <name type="common">Barrel medic</name>
    <name type="synonym">Medicago tribuloides</name>
    <dbReference type="NCBI Taxonomy" id="3880"/>
    <lineage>
        <taxon>Eukaryota</taxon>
        <taxon>Viridiplantae</taxon>
        <taxon>Streptophyta</taxon>
        <taxon>Embryophyta</taxon>
        <taxon>Tracheophyta</taxon>
        <taxon>Spermatophyta</taxon>
        <taxon>Magnoliopsida</taxon>
        <taxon>eudicotyledons</taxon>
        <taxon>Gunneridae</taxon>
        <taxon>Pentapetalae</taxon>
        <taxon>rosids</taxon>
        <taxon>fabids</taxon>
        <taxon>Fabales</taxon>
        <taxon>Fabaceae</taxon>
        <taxon>Papilionoideae</taxon>
        <taxon>50 kb inversion clade</taxon>
        <taxon>NPAAA clade</taxon>
        <taxon>Hologalegina</taxon>
        <taxon>IRL clade</taxon>
        <taxon>Trifolieae</taxon>
        <taxon>Medicago</taxon>
    </lineage>
</organism>
<dbReference type="HOGENOM" id="CLU_110438_1_0_1"/>
<keyword evidence="9" id="KW-0325">Glycoprotein</keyword>
<reference evidence="12 14" key="2">
    <citation type="journal article" date="2014" name="BMC Genomics">
        <title>An improved genome release (version Mt4.0) for the model legume Medicago truncatula.</title>
        <authorList>
            <person name="Tang H."/>
            <person name="Krishnakumar V."/>
            <person name="Bidwell S."/>
            <person name="Rosen B."/>
            <person name="Chan A."/>
            <person name="Zhou S."/>
            <person name="Gentzbittel L."/>
            <person name="Childs K.L."/>
            <person name="Yandell M."/>
            <person name="Gundlach H."/>
            <person name="Mayer K.F."/>
            <person name="Schwartz D.C."/>
            <person name="Town C.D."/>
        </authorList>
    </citation>
    <scope>GENOME REANNOTATION</scope>
    <source>
        <strain evidence="12">A17</strain>
        <strain evidence="13 14">cv. Jemalong A17</strain>
    </source>
</reference>
<dbReference type="PANTHER" id="PTHR48063:SF35">
    <property type="entry name" value="RECEPTOR-LIKE PROTEIN 12"/>
    <property type="match status" value="1"/>
</dbReference>
<dbReference type="Proteomes" id="UP000002051">
    <property type="component" value="Chromosome 8"/>
</dbReference>
<protein>
    <submittedName>
        <fullName evidence="12">LRR amino-terminal domain protein</fullName>
    </submittedName>
</protein>
<evidence type="ECO:0000256" key="2">
    <source>
        <dbReference type="ARBA" id="ARBA00022614"/>
    </source>
</evidence>
<reference evidence="12 14" key="1">
    <citation type="journal article" date="2011" name="Nature">
        <title>The Medicago genome provides insight into the evolution of rhizobial symbioses.</title>
        <authorList>
            <person name="Young N.D."/>
            <person name="Debelle F."/>
            <person name="Oldroyd G.E."/>
            <person name="Geurts R."/>
            <person name="Cannon S.B."/>
            <person name="Udvardi M.K."/>
            <person name="Benedito V.A."/>
            <person name="Mayer K.F."/>
            <person name="Gouzy J."/>
            <person name="Schoof H."/>
            <person name="Van de Peer Y."/>
            <person name="Proost S."/>
            <person name="Cook D.R."/>
            <person name="Meyers B.C."/>
            <person name="Spannagl M."/>
            <person name="Cheung F."/>
            <person name="De Mita S."/>
            <person name="Krishnakumar V."/>
            <person name="Gundlach H."/>
            <person name="Zhou S."/>
            <person name="Mudge J."/>
            <person name="Bharti A.K."/>
            <person name="Murray J.D."/>
            <person name="Naoumkina M.A."/>
            <person name="Rosen B."/>
            <person name="Silverstein K.A."/>
            <person name="Tang H."/>
            <person name="Rombauts S."/>
            <person name="Zhao P.X."/>
            <person name="Zhou P."/>
            <person name="Barbe V."/>
            <person name="Bardou P."/>
            <person name="Bechner M."/>
            <person name="Bellec A."/>
            <person name="Berger A."/>
            <person name="Berges H."/>
            <person name="Bidwell S."/>
            <person name="Bisseling T."/>
            <person name="Choisne N."/>
            <person name="Couloux A."/>
            <person name="Denny R."/>
            <person name="Deshpande S."/>
            <person name="Dai X."/>
            <person name="Doyle J.J."/>
            <person name="Dudez A.M."/>
            <person name="Farmer A.D."/>
            <person name="Fouteau S."/>
            <person name="Franken C."/>
            <person name="Gibelin C."/>
            <person name="Gish J."/>
            <person name="Goldstein S."/>
            <person name="Gonzalez A.J."/>
            <person name="Green P.J."/>
            <person name="Hallab A."/>
            <person name="Hartog M."/>
            <person name="Hua A."/>
            <person name="Humphray S.J."/>
            <person name="Jeong D.H."/>
            <person name="Jing Y."/>
            <person name="Jocker A."/>
            <person name="Kenton S.M."/>
            <person name="Kim D.J."/>
            <person name="Klee K."/>
            <person name="Lai H."/>
            <person name="Lang C."/>
            <person name="Lin S."/>
            <person name="Macmil S.L."/>
            <person name="Magdelenat G."/>
            <person name="Matthews L."/>
            <person name="McCorrison J."/>
            <person name="Monaghan E.L."/>
            <person name="Mun J.H."/>
            <person name="Najar F.Z."/>
            <person name="Nicholson C."/>
            <person name="Noirot C."/>
            <person name="O'Bleness M."/>
            <person name="Paule C.R."/>
            <person name="Poulain J."/>
            <person name="Prion F."/>
            <person name="Qin B."/>
            <person name="Qu C."/>
            <person name="Retzel E.F."/>
            <person name="Riddle C."/>
            <person name="Sallet E."/>
            <person name="Samain S."/>
            <person name="Samson N."/>
            <person name="Sanders I."/>
            <person name="Saurat O."/>
            <person name="Scarpelli C."/>
            <person name="Schiex T."/>
            <person name="Segurens B."/>
            <person name="Severin A.J."/>
            <person name="Sherrier D.J."/>
            <person name="Shi R."/>
            <person name="Sims S."/>
            <person name="Singer S.R."/>
            <person name="Sinharoy S."/>
            <person name="Sterck L."/>
            <person name="Viollet A."/>
            <person name="Wang B.B."/>
            <person name="Wang K."/>
            <person name="Wang M."/>
            <person name="Wang X."/>
            <person name="Warfsmann J."/>
            <person name="Weissenbach J."/>
            <person name="White D.D."/>
            <person name="White J.D."/>
            <person name="Wiley G.B."/>
            <person name="Wincker P."/>
            <person name="Xing Y."/>
            <person name="Yang L."/>
            <person name="Yao Z."/>
            <person name="Ying F."/>
            <person name="Zhai J."/>
            <person name="Zhou L."/>
            <person name="Zuber A."/>
            <person name="Denarie J."/>
            <person name="Dixon R.A."/>
            <person name="May G.D."/>
            <person name="Schwartz D.C."/>
            <person name="Rogers J."/>
            <person name="Quetier F."/>
            <person name="Town C.D."/>
            <person name="Roe B.A."/>
        </authorList>
    </citation>
    <scope>NUCLEOTIDE SEQUENCE [LARGE SCALE GENOMIC DNA]</scope>
    <source>
        <strain evidence="12">A17</strain>
        <strain evidence="13 14">cv. Jemalong A17</strain>
    </source>
</reference>
<evidence type="ECO:0000256" key="3">
    <source>
        <dbReference type="ARBA" id="ARBA00022692"/>
    </source>
</evidence>
<evidence type="ECO:0000256" key="6">
    <source>
        <dbReference type="ARBA" id="ARBA00022989"/>
    </source>
</evidence>
<evidence type="ECO:0000256" key="1">
    <source>
        <dbReference type="ARBA" id="ARBA00004479"/>
    </source>
</evidence>
<reference evidence="13" key="3">
    <citation type="submission" date="2015-04" db="UniProtKB">
        <authorList>
            <consortium name="EnsemblPlants"/>
        </authorList>
    </citation>
    <scope>IDENTIFICATION</scope>
    <source>
        <strain evidence="13">cv. Jemalong A17</strain>
    </source>
</reference>
<evidence type="ECO:0000313" key="14">
    <source>
        <dbReference type="Proteomes" id="UP000002051"/>
    </source>
</evidence>
<feature type="chain" id="PRO_5014498943" evidence="10">
    <location>
        <begin position="28"/>
        <end position="135"/>
    </location>
</feature>
<keyword evidence="6" id="KW-1133">Transmembrane helix</keyword>
<keyword evidence="8" id="KW-0675">Receptor</keyword>
<keyword evidence="4 10" id="KW-0732">Signal</keyword>
<dbReference type="Pfam" id="PF08263">
    <property type="entry name" value="LRRNT_2"/>
    <property type="match status" value="1"/>
</dbReference>
<comment type="subcellular location">
    <subcellularLocation>
        <location evidence="1">Membrane</location>
        <topology evidence="1">Single-pass type I membrane protein</topology>
    </subcellularLocation>
</comment>
<dbReference type="PANTHER" id="PTHR48063">
    <property type="entry name" value="LRR RECEPTOR-LIKE KINASE"/>
    <property type="match status" value="1"/>
</dbReference>
<dbReference type="InterPro" id="IPR032675">
    <property type="entry name" value="LRR_dom_sf"/>
</dbReference>
<evidence type="ECO:0000256" key="4">
    <source>
        <dbReference type="ARBA" id="ARBA00022729"/>
    </source>
</evidence>
<keyword evidence="5" id="KW-0677">Repeat</keyword>
<evidence type="ECO:0000256" key="10">
    <source>
        <dbReference type="SAM" id="SignalP"/>
    </source>
</evidence>
<keyword evidence="7" id="KW-0472">Membrane</keyword>
<evidence type="ECO:0000256" key="7">
    <source>
        <dbReference type="ARBA" id="ARBA00023136"/>
    </source>
</evidence>
<evidence type="ECO:0000256" key="5">
    <source>
        <dbReference type="ARBA" id="ARBA00022737"/>
    </source>
</evidence>
<dbReference type="Gene3D" id="3.80.10.10">
    <property type="entry name" value="Ribonuclease Inhibitor"/>
    <property type="match status" value="1"/>
</dbReference>
<evidence type="ECO:0000256" key="8">
    <source>
        <dbReference type="ARBA" id="ARBA00023170"/>
    </source>
</evidence>
<dbReference type="EMBL" id="CM001224">
    <property type="protein sequence ID" value="KEH20414.1"/>
    <property type="molecule type" value="Genomic_DNA"/>
</dbReference>
<feature type="signal peptide" evidence="10">
    <location>
        <begin position="1"/>
        <end position="27"/>
    </location>
</feature>
<dbReference type="STRING" id="3880.A0A072TSF5"/>
<keyword evidence="2" id="KW-0433">Leucine-rich repeat</keyword>
<dbReference type="InterPro" id="IPR013210">
    <property type="entry name" value="LRR_N_plant-typ"/>
</dbReference>
<dbReference type="GO" id="GO:0016020">
    <property type="term" value="C:membrane"/>
    <property type="evidence" value="ECO:0007669"/>
    <property type="project" value="UniProtKB-SubCell"/>
</dbReference>
<evidence type="ECO:0000313" key="12">
    <source>
        <dbReference type="EMBL" id="KEH20414.1"/>
    </source>
</evidence>
<evidence type="ECO:0000313" key="13">
    <source>
        <dbReference type="EnsemblPlants" id="KEH20414"/>
    </source>
</evidence>
<evidence type="ECO:0000259" key="11">
    <source>
        <dbReference type="Pfam" id="PF08263"/>
    </source>
</evidence>
<keyword evidence="14" id="KW-1185">Reference proteome</keyword>
<name>A0A072TSF5_MEDTR</name>
<dbReference type="InterPro" id="IPR046956">
    <property type="entry name" value="RLP23-like"/>
</dbReference>
<gene>
    <name evidence="12" type="ordered locus">MTR_8g077110</name>
</gene>